<dbReference type="RefSeq" id="WP_380148489.1">
    <property type="nucleotide sequence ID" value="NZ_JBHUOR010000129.1"/>
</dbReference>
<dbReference type="InterPro" id="IPR034829">
    <property type="entry name" value="DnaD-like_sf"/>
</dbReference>
<dbReference type="Gene3D" id="1.10.10.630">
    <property type="entry name" value="DnaD domain-like"/>
    <property type="match status" value="1"/>
</dbReference>
<dbReference type="NCBIfam" id="TIGR01446">
    <property type="entry name" value="DnaD_dom"/>
    <property type="match status" value="1"/>
</dbReference>
<accession>A0ABW5Y3J4</accession>
<comment type="similarity">
    <text evidence="1">Belongs to the DnaB/DnaD family.</text>
</comment>
<feature type="compositionally biased region" description="Basic and acidic residues" evidence="2">
    <location>
        <begin position="154"/>
        <end position="175"/>
    </location>
</feature>
<sequence>MAEITWIKLKTDMFENEKIKLIEALPDSDTIIVVWVKLLAAAGKANSNGFIMLTENIPMNVEEMATIFNRPLNTVRLALETFKRYGMIEVKNEAIRIKNWENHQNIDGMERVRLQNRERKRKQREKEKQIQLSHVPSRDSHATDSDLDLDSELDLDKEKDKDKDKDLDKTRQDGPVKVESSISFTELLSFYEKNFGLLSAYAQEQFNAVYEEYNGELILEALKETALRTPKVRKPLSFAEGILKNWYQENVQTLEQLKAKRKGGRRESNSASYEPAKEYDDGVNF</sequence>
<comment type="caution">
    <text evidence="5">The sequence shown here is derived from an EMBL/GenBank/DDBJ whole genome shotgun (WGS) entry which is preliminary data.</text>
</comment>
<dbReference type="EMBL" id="JBHUOR010000129">
    <property type="protein sequence ID" value="MFD2869857.1"/>
    <property type="molecule type" value="Genomic_DNA"/>
</dbReference>
<feature type="domain" description="Phage replisome organiser N-terminal" evidence="4">
    <location>
        <begin position="6"/>
        <end position="125"/>
    </location>
</feature>
<proteinExistence type="inferred from homology"/>
<feature type="domain" description="DnaB/C C-terminal" evidence="3">
    <location>
        <begin position="188"/>
        <end position="260"/>
    </location>
</feature>
<name>A0ABW5Y3J4_9BACL</name>
<dbReference type="InterPro" id="IPR006343">
    <property type="entry name" value="DnaB/C_C"/>
</dbReference>
<dbReference type="SUPFAM" id="SSF158499">
    <property type="entry name" value="DnaD domain-like"/>
    <property type="match status" value="1"/>
</dbReference>
<protein>
    <submittedName>
        <fullName evidence="5">Phage replisome organizer N-terminal domain-containing protein</fullName>
    </submittedName>
</protein>
<evidence type="ECO:0000313" key="5">
    <source>
        <dbReference type="EMBL" id="MFD2869857.1"/>
    </source>
</evidence>
<organism evidence="5 6">
    <name type="scientific">Kurthia populi</name>
    <dbReference type="NCBI Taxonomy" id="1562132"/>
    <lineage>
        <taxon>Bacteria</taxon>
        <taxon>Bacillati</taxon>
        <taxon>Bacillota</taxon>
        <taxon>Bacilli</taxon>
        <taxon>Bacillales</taxon>
        <taxon>Caryophanaceae</taxon>
        <taxon>Kurthia</taxon>
    </lineage>
</organism>
<feature type="region of interest" description="Disordered" evidence="2">
    <location>
        <begin position="259"/>
        <end position="285"/>
    </location>
</feature>
<evidence type="ECO:0000313" key="6">
    <source>
        <dbReference type="Proteomes" id="UP001597568"/>
    </source>
</evidence>
<evidence type="ECO:0000259" key="3">
    <source>
        <dbReference type="Pfam" id="PF07261"/>
    </source>
</evidence>
<dbReference type="InterPro" id="IPR053162">
    <property type="entry name" value="DnaD"/>
</dbReference>
<keyword evidence="6" id="KW-1185">Reference proteome</keyword>
<dbReference type="InterPro" id="IPR010056">
    <property type="entry name" value="Phage_rep_org__N"/>
</dbReference>
<dbReference type="PANTHER" id="PTHR37293:SF7">
    <property type="entry name" value="HYPOTHETICAL PHAGE PROTEIN"/>
    <property type="match status" value="1"/>
</dbReference>
<reference evidence="6" key="1">
    <citation type="journal article" date="2019" name="Int. J. Syst. Evol. Microbiol.">
        <title>The Global Catalogue of Microorganisms (GCM) 10K type strain sequencing project: providing services to taxonomists for standard genome sequencing and annotation.</title>
        <authorList>
            <consortium name="The Broad Institute Genomics Platform"/>
            <consortium name="The Broad Institute Genome Sequencing Center for Infectious Disease"/>
            <person name="Wu L."/>
            <person name="Ma J."/>
        </authorList>
    </citation>
    <scope>NUCLEOTIDE SEQUENCE [LARGE SCALE GENOMIC DNA]</scope>
    <source>
        <strain evidence="6">KCTC 33522</strain>
    </source>
</reference>
<dbReference type="NCBIfam" id="TIGR01714">
    <property type="entry name" value="phage_rep_org_N"/>
    <property type="match status" value="1"/>
</dbReference>
<dbReference type="Pfam" id="PF09681">
    <property type="entry name" value="Phage_rep_org_N"/>
    <property type="match status" value="1"/>
</dbReference>
<evidence type="ECO:0000256" key="1">
    <source>
        <dbReference type="ARBA" id="ARBA00093462"/>
    </source>
</evidence>
<dbReference type="Proteomes" id="UP001597568">
    <property type="component" value="Unassembled WGS sequence"/>
</dbReference>
<feature type="region of interest" description="Disordered" evidence="2">
    <location>
        <begin position="117"/>
        <end position="175"/>
    </location>
</feature>
<evidence type="ECO:0000259" key="4">
    <source>
        <dbReference type="Pfam" id="PF09681"/>
    </source>
</evidence>
<evidence type="ECO:0000256" key="2">
    <source>
        <dbReference type="SAM" id="MobiDB-lite"/>
    </source>
</evidence>
<dbReference type="Pfam" id="PF07261">
    <property type="entry name" value="DnaB_2"/>
    <property type="match status" value="1"/>
</dbReference>
<feature type="compositionally biased region" description="Basic and acidic residues" evidence="2">
    <location>
        <begin position="275"/>
        <end position="285"/>
    </location>
</feature>
<gene>
    <name evidence="5" type="ORF">ACFSY7_15295</name>
</gene>
<dbReference type="PANTHER" id="PTHR37293">
    <property type="entry name" value="PHAGE REPLICATION PROTEIN-RELATED"/>
    <property type="match status" value="1"/>
</dbReference>